<dbReference type="HOGENOM" id="CLU_1511021_0_0_1"/>
<evidence type="ECO:0000256" key="1">
    <source>
        <dbReference type="SAM" id="MobiDB-lite"/>
    </source>
</evidence>
<protein>
    <submittedName>
        <fullName evidence="2">Uncharacterized protein</fullName>
    </submittedName>
</protein>
<gene>
    <name evidence="2" type="ORF">NEUTE1DRAFT_105112</name>
</gene>
<evidence type="ECO:0000313" key="2">
    <source>
        <dbReference type="EMBL" id="EGO52116.1"/>
    </source>
</evidence>
<name>F8N085_NEUT8</name>
<keyword evidence="3" id="KW-1185">Reference proteome</keyword>
<dbReference type="VEuPathDB" id="FungiDB:NEUTE1DRAFT_105112"/>
<reference evidence="3" key="1">
    <citation type="journal article" date="2011" name="Genetics">
        <title>Massive changes in genome architecture accompany the transition to self-fertility in the filamentous fungus Neurospora tetrasperma.</title>
        <authorList>
            <person name="Ellison C.E."/>
            <person name="Stajich J.E."/>
            <person name="Jacobson D.J."/>
            <person name="Natvig D.O."/>
            <person name="Lapidus A."/>
            <person name="Foster B."/>
            <person name="Aerts A."/>
            <person name="Riley R."/>
            <person name="Lindquist E.A."/>
            <person name="Grigoriev I.V."/>
            <person name="Taylor J.W."/>
        </authorList>
    </citation>
    <scope>NUCLEOTIDE SEQUENCE [LARGE SCALE GENOMIC DNA]</scope>
    <source>
        <strain evidence="3">FGSC 2508 / P0657</strain>
    </source>
</reference>
<proteinExistence type="predicted"/>
<accession>F8N085</accession>
<dbReference type="RefSeq" id="XP_009855759.1">
    <property type="nucleotide sequence ID" value="XM_009857457.1"/>
</dbReference>
<dbReference type="Proteomes" id="UP000008065">
    <property type="component" value="Unassembled WGS sequence"/>
</dbReference>
<dbReference type="GeneID" id="20822172"/>
<dbReference type="KEGG" id="nte:NEUTE1DRAFT105112"/>
<organism evidence="2 3">
    <name type="scientific">Neurospora tetrasperma (strain FGSC 2508 / ATCC MYA-4615 / P0657)</name>
    <dbReference type="NCBI Taxonomy" id="510951"/>
    <lineage>
        <taxon>Eukaryota</taxon>
        <taxon>Fungi</taxon>
        <taxon>Dikarya</taxon>
        <taxon>Ascomycota</taxon>
        <taxon>Pezizomycotina</taxon>
        <taxon>Sordariomycetes</taxon>
        <taxon>Sordariomycetidae</taxon>
        <taxon>Sordariales</taxon>
        <taxon>Sordariaceae</taxon>
        <taxon>Neurospora</taxon>
    </lineage>
</organism>
<dbReference type="AlphaFoldDB" id="F8N085"/>
<evidence type="ECO:0000313" key="3">
    <source>
        <dbReference type="Proteomes" id="UP000008065"/>
    </source>
</evidence>
<dbReference type="EMBL" id="GL891382">
    <property type="protein sequence ID" value="EGO52116.1"/>
    <property type="molecule type" value="Genomic_DNA"/>
</dbReference>
<sequence>MTVLRPHDHRLFLAPFPRHRCAAMDNPAAIKISKLIKNSAWHPFASDGSTNKKDHAGQDEVGQNGDNAQPVGKQAPTMKVLAMYEQGVGVGDGAEDEPLADEIEVVGREGAPGLEGRDGDQDGIGDVPPVLGRVLLMVAFMTLAEDLMAFDGVDE</sequence>
<feature type="region of interest" description="Disordered" evidence="1">
    <location>
        <begin position="44"/>
        <end position="73"/>
    </location>
</feature>